<dbReference type="PROSITE" id="PS50011">
    <property type="entry name" value="PROTEIN_KINASE_DOM"/>
    <property type="match status" value="1"/>
</dbReference>
<dbReference type="Gramene" id="MELO3C025993.2.1">
    <property type="protein sequence ID" value="MELO3C025993.2.1"/>
    <property type="gene ID" value="MELO3C025993.2"/>
</dbReference>
<keyword evidence="2" id="KW-0723">Serine/threonine-protein kinase</keyword>
<accession>A0A9I9DZD5</accession>
<dbReference type="PANTHER" id="PTHR24343">
    <property type="entry name" value="SERINE/THREONINE KINASE"/>
    <property type="match status" value="1"/>
</dbReference>
<dbReference type="AlphaFoldDB" id="A0A9I9DZD5"/>
<name>A0A9I9DZD5_CUCME</name>
<evidence type="ECO:0000256" key="1">
    <source>
        <dbReference type="ARBA" id="ARBA00012513"/>
    </source>
</evidence>
<evidence type="ECO:0000256" key="7">
    <source>
        <dbReference type="ARBA" id="ARBA00047899"/>
    </source>
</evidence>
<dbReference type="GO" id="GO:0005524">
    <property type="term" value="F:ATP binding"/>
    <property type="evidence" value="ECO:0007669"/>
    <property type="project" value="UniProtKB-KW"/>
</dbReference>
<dbReference type="InterPro" id="IPR011009">
    <property type="entry name" value="Kinase-like_dom_sf"/>
</dbReference>
<comment type="catalytic activity">
    <reaction evidence="8">
        <text>L-seryl-[protein] + ATP = O-phospho-L-seryl-[protein] + ADP + H(+)</text>
        <dbReference type="Rhea" id="RHEA:17989"/>
        <dbReference type="Rhea" id="RHEA-COMP:9863"/>
        <dbReference type="Rhea" id="RHEA-COMP:11604"/>
        <dbReference type="ChEBI" id="CHEBI:15378"/>
        <dbReference type="ChEBI" id="CHEBI:29999"/>
        <dbReference type="ChEBI" id="CHEBI:30616"/>
        <dbReference type="ChEBI" id="CHEBI:83421"/>
        <dbReference type="ChEBI" id="CHEBI:456216"/>
        <dbReference type="EC" id="2.7.11.1"/>
    </reaction>
</comment>
<dbReference type="InterPro" id="IPR000719">
    <property type="entry name" value="Prot_kinase_dom"/>
</dbReference>
<protein>
    <recommendedName>
        <fullName evidence="1">non-specific serine/threonine protein kinase</fullName>
        <ecNumber evidence="1">2.7.11.1</ecNumber>
    </recommendedName>
</protein>
<evidence type="ECO:0000259" key="9">
    <source>
        <dbReference type="PROSITE" id="PS50011"/>
    </source>
</evidence>
<dbReference type="GO" id="GO:0004674">
    <property type="term" value="F:protein serine/threonine kinase activity"/>
    <property type="evidence" value="ECO:0007669"/>
    <property type="project" value="UniProtKB-KW"/>
</dbReference>
<evidence type="ECO:0000256" key="4">
    <source>
        <dbReference type="ARBA" id="ARBA00022741"/>
    </source>
</evidence>
<keyword evidence="6" id="KW-0067">ATP-binding</keyword>
<dbReference type="SUPFAM" id="SSF56112">
    <property type="entry name" value="Protein kinase-like (PK-like)"/>
    <property type="match status" value="1"/>
</dbReference>
<dbReference type="EnsemblPlants" id="MELO3C025993.2.1">
    <property type="protein sequence ID" value="MELO3C025993.2.1"/>
    <property type="gene ID" value="MELO3C025993.2"/>
</dbReference>
<keyword evidence="4" id="KW-0547">Nucleotide-binding</keyword>
<proteinExistence type="predicted"/>
<evidence type="ECO:0000256" key="5">
    <source>
        <dbReference type="ARBA" id="ARBA00022777"/>
    </source>
</evidence>
<evidence type="ECO:0000256" key="6">
    <source>
        <dbReference type="ARBA" id="ARBA00022840"/>
    </source>
</evidence>
<feature type="domain" description="Protein kinase" evidence="9">
    <location>
        <begin position="1"/>
        <end position="232"/>
    </location>
</feature>
<dbReference type="GO" id="GO:0006970">
    <property type="term" value="P:response to osmotic stress"/>
    <property type="evidence" value="ECO:0007669"/>
    <property type="project" value="UniProtKB-ARBA"/>
</dbReference>
<evidence type="ECO:0000256" key="2">
    <source>
        <dbReference type="ARBA" id="ARBA00022527"/>
    </source>
</evidence>
<evidence type="ECO:0000256" key="3">
    <source>
        <dbReference type="ARBA" id="ARBA00022679"/>
    </source>
</evidence>
<evidence type="ECO:0000313" key="10">
    <source>
        <dbReference type="EnsemblPlants" id="MELO3C025993.2.1"/>
    </source>
</evidence>
<evidence type="ECO:0000256" key="8">
    <source>
        <dbReference type="ARBA" id="ARBA00048679"/>
    </source>
</evidence>
<reference evidence="10" key="1">
    <citation type="submission" date="2023-03" db="UniProtKB">
        <authorList>
            <consortium name="EnsemblPlants"/>
        </authorList>
    </citation>
    <scope>IDENTIFICATION</scope>
</reference>
<dbReference type="Pfam" id="PF00069">
    <property type="entry name" value="Pkinase"/>
    <property type="match status" value="1"/>
</dbReference>
<organism evidence="10">
    <name type="scientific">Cucumis melo</name>
    <name type="common">Muskmelon</name>
    <dbReference type="NCBI Taxonomy" id="3656"/>
    <lineage>
        <taxon>Eukaryota</taxon>
        <taxon>Viridiplantae</taxon>
        <taxon>Streptophyta</taxon>
        <taxon>Embryophyta</taxon>
        <taxon>Tracheophyta</taxon>
        <taxon>Spermatophyta</taxon>
        <taxon>Magnoliopsida</taxon>
        <taxon>eudicotyledons</taxon>
        <taxon>Gunneridae</taxon>
        <taxon>Pentapetalae</taxon>
        <taxon>rosids</taxon>
        <taxon>fabids</taxon>
        <taxon>Cucurbitales</taxon>
        <taxon>Cucurbitaceae</taxon>
        <taxon>Benincaseae</taxon>
        <taxon>Cucumis</taxon>
    </lineage>
</organism>
<keyword evidence="5" id="KW-0418">Kinase</keyword>
<comment type="catalytic activity">
    <reaction evidence="7">
        <text>L-threonyl-[protein] + ATP = O-phospho-L-threonyl-[protein] + ADP + H(+)</text>
        <dbReference type="Rhea" id="RHEA:46608"/>
        <dbReference type="Rhea" id="RHEA-COMP:11060"/>
        <dbReference type="Rhea" id="RHEA-COMP:11605"/>
        <dbReference type="ChEBI" id="CHEBI:15378"/>
        <dbReference type="ChEBI" id="CHEBI:30013"/>
        <dbReference type="ChEBI" id="CHEBI:30616"/>
        <dbReference type="ChEBI" id="CHEBI:61977"/>
        <dbReference type="ChEBI" id="CHEBI:456216"/>
        <dbReference type="EC" id="2.7.11.1"/>
    </reaction>
</comment>
<dbReference type="Gene3D" id="1.10.510.10">
    <property type="entry name" value="Transferase(Phosphotransferase) domain 1"/>
    <property type="match status" value="2"/>
</dbReference>
<keyword evidence="3" id="KW-0808">Transferase</keyword>
<dbReference type="PANTHER" id="PTHR24343:SF376">
    <property type="entry name" value="SERINE_THREONINE-PROTEIN KINASE SRK2A-RELATED"/>
    <property type="match status" value="1"/>
</dbReference>
<dbReference type="EC" id="2.7.11.1" evidence="1"/>
<sequence length="293" mass="34240">MMERKRKWPIFVVLRDYKPSITSASKHRSFQRGKFIFASNFGSRYFNPTDLGIVMEYAAGGELFKRIYNSSRCTEDEARYFFQQLICGLQYIHSMSSMLYSRLNAIVDSTTNAEPMDLANRQYNRELYPLHSTPNTAIADVWSCGVTLYIMLVGSYSFNDPNDHEDVQKTIQRIMGADYKIPHNIKISEDCRELLSRIFVRALEDVQSPYFFSNFTFIKRILLKEIKSHPWFLKKLAWELNEGIQALFYRRDIRTFSHQSDEEIMKVVGEAKKKLPSSSTTIVGYKSKTEEEK</sequence>
<dbReference type="SMART" id="SM00220">
    <property type="entry name" value="S_TKc"/>
    <property type="match status" value="1"/>
</dbReference>